<gene>
    <name evidence="1" type="ORF">ALEPTO_LOCUS5181</name>
</gene>
<proteinExistence type="predicted"/>
<reference evidence="1" key="1">
    <citation type="submission" date="2021-06" db="EMBL/GenBank/DDBJ databases">
        <authorList>
            <person name="Kallberg Y."/>
            <person name="Tangrot J."/>
            <person name="Rosling A."/>
        </authorList>
    </citation>
    <scope>NUCLEOTIDE SEQUENCE</scope>
    <source>
        <strain evidence="1">FL130A</strain>
    </source>
</reference>
<evidence type="ECO:0000313" key="1">
    <source>
        <dbReference type="EMBL" id="CAG8536180.1"/>
    </source>
</evidence>
<dbReference type="EMBL" id="CAJVPS010001389">
    <property type="protein sequence ID" value="CAG8536180.1"/>
    <property type="molecule type" value="Genomic_DNA"/>
</dbReference>
<protein>
    <submittedName>
        <fullName evidence="1">944_t:CDS:1</fullName>
    </submittedName>
</protein>
<sequence>MSNKGQNITIQVRLIEAKLMSVFLAQIQTIGRRFIVSGNKMHENGSTRKIGSYA</sequence>
<dbReference type="Proteomes" id="UP000789508">
    <property type="component" value="Unassembled WGS sequence"/>
</dbReference>
<dbReference type="AlphaFoldDB" id="A0A9N9AMQ0"/>
<name>A0A9N9AMQ0_9GLOM</name>
<keyword evidence="2" id="KW-1185">Reference proteome</keyword>
<organism evidence="1 2">
    <name type="scientific">Ambispora leptoticha</name>
    <dbReference type="NCBI Taxonomy" id="144679"/>
    <lineage>
        <taxon>Eukaryota</taxon>
        <taxon>Fungi</taxon>
        <taxon>Fungi incertae sedis</taxon>
        <taxon>Mucoromycota</taxon>
        <taxon>Glomeromycotina</taxon>
        <taxon>Glomeromycetes</taxon>
        <taxon>Archaeosporales</taxon>
        <taxon>Ambisporaceae</taxon>
        <taxon>Ambispora</taxon>
    </lineage>
</organism>
<evidence type="ECO:0000313" key="2">
    <source>
        <dbReference type="Proteomes" id="UP000789508"/>
    </source>
</evidence>
<comment type="caution">
    <text evidence="1">The sequence shown here is derived from an EMBL/GenBank/DDBJ whole genome shotgun (WGS) entry which is preliminary data.</text>
</comment>
<accession>A0A9N9AMQ0</accession>